<evidence type="ECO:0000256" key="1">
    <source>
        <dbReference type="ARBA" id="ARBA00004496"/>
    </source>
</evidence>
<feature type="binding site" evidence="16">
    <location>
        <position position="63"/>
    </location>
    <ligand>
        <name>[4Fe-4S] cluster</name>
        <dbReference type="ChEBI" id="CHEBI:49883"/>
        <note>4Fe-4S-S-AdoMet</note>
    </ligand>
</feature>
<comment type="cofactor">
    <cofactor evidence="14 16">
        <name>[4Fe-4S] cluster</name>
        <dbReference type="ChEBI" id="CHEBI:49883"/>
    </cofactor>
    <text evidence="14 16">Binds 1 [4Fe-4S] cluster. The cluster is coordinated with 3 cysteines and an exchangeable S-adenosyl-L-methionine.</text>
</comment>
<feature type="binding site" evidence="16">
    <location>
        <position position="60"/>
    </location>
    <ligand>
        <name>[4Fe-4S] cluster</name>
        <dbReference type="ChEBI" id="CHEBI:49883"/>
        <note>4Fe-4S-S-AdoMet</note>
    </ligand>
</feature>
<feature type="binding site" evidence="15">
    <location>
        <begin position="62"/>
        <end position="64"/>
    </location>
    <ligand>
        <name>S-adenosyl-L-methionine</name>
        <dbReference type="ChEBI" id="CHEBI:59789"/>
        <label>2</label>
    </ligand>
</feature>
<evidence type="ECO:0000313" key="19">
    <source>
        <dbReference type="Proteomes" id="UP000239504"/>
    </source>
</evidence>
<dbReference type="Gene3D" id="1.10.10.920">
    <property type="match status" value="1"/>
</dbReference>
<dbReference type="PANTHER" id="PTHR13932">
    <property type="entry name" value="COPROPORPHYRINIGEN III OXIDASE"/>
    <property type="match status" value="1"/>
</dbReference>
<evidence type="ECO:0000313" key="18">
    <source>
        <dbReference type="EMBL" id="PQA88887.1"/>
    </source>
</evidence>
<proteinExistence type="inferred from homology"/>
<dbReference type="GO" id="GO:0006782">
    <property type="term" value="P:protoporphyrinogen IX biosynthetic process"/>
    <property type="evidence" value="ECO:0007669"/>
    <property type="project" value="UniProtKB-UniPathway"/>
</dbReference>
<feature type="binding site" evidence="16">
    <location>
        <position position="56"/>
    </location>
    <ligand>
        <name>[4Fe-4S] cluster</name>
        <dbReference type="ChEBI" id="CHEBI:49883"/>
        <note>4Fe-4S-S-AdoMet</note>
    </ligand>
</feature>
<dbReference type="PANTHER" id="PTHR13932:SF6">
    <property type="entry name" value="OXYGEN-INDEPENDENT COPROPORPHYRINOGEN III OXIDASE"/>
    <property type="match status" value="1"/>
</dbReference>
<comment type="catalytic activity">
    <reaction evidence="13 14">
        <text>coproporphyrinogen III + 2 S-adenosyl-L-methionine = protoporphyrinogen IX + 2 5'-deoxyadenosine + 2 L-methionine + 2 CO2</text>
        <dbReference type="Rhea" id="RHEA:15425"/>
        <dbReference type="ChEBI" id="CHEBI:16526"/>
        <dbReference type="ChEBI" id="CHEBI:17319"/>
        <dbReference type="ChEBI" id="CHEBI:57307"/>
        <dbReference type="ChEBI" id="CHEBI:57309"/>
        <dbReference type="ChEBI" id="CHEBI:57844"/>
        <dbReference type="ChEBI" id="CHEBI:59789"/>
        <dbReference type="EC" id="1.3.98.3"/>
    </reaction>
</comment>
<dbReference type="CDD" id="cd01335">
    <property type="entry name" value="Radical_SAM"/>
    <property type="match status" value="1"/>
</dbReference>
<protein>
    <recommendedName>
        <fullName evidence="14">Coproporphyrinogen-III oxidase</fullName>
        <ecNumber evidence="14">1.3.98.3</ecNumber>
    </recommendedName>
</protein>
<dbReference type="SFLD" id="SFLDS00029">
    <property type="entry name" value="Radical_SAM"/>
    <property type="match status" value="1"/>
</dbReference>
<feature type="binding site" evidence="15">
    <location>
        <position position="50"/>
    </location>
    <ligand>
        <name>S-adenosyl-L-methionine</name>
        <dbReference type="ChEBI" id="CHEBI:59789"/>
        <label>1</label>
    </ligand>
</feature>
<feature type="binding site" evidence="15">
    <location>
        <position position="140"/>
    </location>
    <ligand>
        <name>S-adenosyl-L-methionine</name>
        <dbReference type="ChEBI" id="CHEBI:59789"/>
        <label>1</label>
    </ligand>
</feature>
<dbReference type="GO" id="GO:0046872">
    <property type="term" value="F:metal ion binding"/>
    <property type="evidence" value="ECO:0007669"/>
    <property type="project" value="UniProtKB-KW"/>
</dbReference>
<feature type="binding site" evidence="15">
    <location>
        <position position="324"/>
    </location>
    <ligand>
        <name>S-adenosyl-L-methionine</name>
        <dbReference type="ChEBI" id="CHEBI:59789"/>
        <label>1</label>
    </ligand>
</feature>
<keyword evidence="10 14" id="KW-0408">Iron</keyword>
<feature type="binding site" evidence="15">
    <location>
        <begin position="108"/>
        <end position="109"/>
    </location>
    <ligand>
        <name>S-adenosyl-L-methionine</name>
        <dbReference type="ChEBI" id="CHEBI:59789"/>
        <label>2</label>
    </ligand>
</feature>
<dbReference type="Gene3D" id="3.20.20.70">
    <property type="entry name" value="Aldolase class I"/>
    <property type="match status" value="1"/>
</dbReference>
<feature type="binding site" evidence="15">
    <location>
        <position position="204"/>
    </location>
    <ligand>
        <name>S-adenosyl-L-methionine</name>
        <dbReference type="ChEBI" id="CHEBI:59789"/>
        <label>2</label>
    </ligand>
</feature>
<dbReference type="AlphaFoldDB" id="A0A2S7K8Q2"/>
<evidence type="ECO:0000256" key="11">
    <source>
        <dbReference type="ARBA" id="ARBA00023014"/>
    </source>
</evidence>
<keyword evidence="6 14" id="KW-0963">Cytoplasm</keyword>
<dbReference type="SUPFAM" id="SSF102114">
    <property type="entry name" value="Radical SAM enzymes"/>
    <property type="match status" value="1"/>
</dbReference>
<comment type="subcellular location">
    <subcellularLocation>
        <location evidence="1 14">Cytoplasm</location>
    </subcellularLocation>
</comment>
<dbReference type="Proteomes" id="UP000239504">
    <property type="component" value="Unassembled WGS sequence"/>
</dbReference>
<keyword evidence="11 14" id="KW-0411">Iron-sulfur</keyword>
<dbReference type="EC" id="1.3.98.3" evidence="14"/>
<dbReference type="PROSITE" id="PS51918">
    <property type="entry name" value="RADICAL_SAM"/>
    <property type="match status" value="1"/>
</dbReference>
<dbReference type="InterPro" id="IPR058240">
    <property type="entry name" value="rSAM_sf"/>
</dbReference>
<keyword evidence="19" id="KW-1185">Reference proteome</keyword>
<keyword evidence="8 14" id="KW-0479">Metal-binding</keyword>
<comment type="similarity">
    <text evidence="3 14">Belongs to the anaerobic coproporphyrinogen-III oxidase family.</text>
</comment>
<evidence type="ECO:0000256" key="14">
    <source>
        <dbReference type="PIRNR" id="PIRNR000167"/>
    </source>
</evidence>
<dbReference type="EMBL" id="PJCH01000003">
    <property type="protein sequence ID" value="PQA88887.1"/>
    <property type="molecule type" value="Genomic_DNA"/>
</dbReference>
<feature type="domain" description="Radical SAM core" evidence="17">
    <location>
        <begin position="41"/>
        <end position="283"/>
    </location>
</feature>
<comment type="caution">
    <text evidence="18">The sequence shown here is derived from an EMBL/GenBank/DDBJ whole genome shotgun (WGS) entry which is preliminary data.</text>
</comment>
<dbReference type="OrthoDB" id="9808022at2"/>
<dbReference type="SFLD" id="SFLDG01065">
    <property type="entry name" value="anaerobic_coproporphyrinogen-I"/>
    <property type="match status" value="1"/>
</dbReference>
<evidence type="ECO:0000256" key="4">
    <source>
        <dbReference type="ARBA" id="ARBA00011245"/>
    </source>
</evidence>
<dbReference type="NCBIfam" id="TIGR00538">
    <property type="entry name" value="hemN"/>
    <property type="match status" value="1"/>
</dbReference>
<dbReference type="InterPro" id="IPR004558">
    <property type="entry name" value="Coprogen_oxidase_HemN"/>
</dbReference>
<evidence type="ECO:0000256" key="15">
    <source>
        <dbReference type="PIRSR" id="PIRSR000167-1"/>
    </source>
</evidence>
<evidence type="ECO:0000256" key="3">
    <source>
        <dbReference type="ARBA" id="ARBA00005493"/>
    </source>
</evidence>
<feature type="binding site" evidence="15">
    <location>
        <position position="107"/>
    </location>
    <ligand>
        <name>S-adenosyl-L-methionine</name>
        <dbReference type="ChEBI" id="CHEBI:59789"/>
        <label>1</label>
    </ligand>
</feature>
<dbReference type="InterPro" id="IPR013785">
    <property type="entry name" value="Aldolase_TIM"/>
</dbReference>
<evidence type="ECO:0000256" key="2">
    <source>
        <dbReference type="ARBA" id="ARBA00004785"/>
    </source>
</evidence>
<dbReference type="GO" id="GO:0005737">
    <property type="term" value="C:cytoplasm"/>
    <property type="evidence" value="ECO:0007669"/>
    <property type="project" value="UniProtKB-SubCell"/>
</dbReference>
<evidence type="ECO:0000256" key="13">
    <source>
        <dbReference type="ARBA" id="ARBA00048321"/>
    </source>
</evidence>
<keyword evidence="12 14" id="KW-0627">Porphyrin biosynthesis</keyword>
<dbReference type="InterPro" id="IPR006638">
    <property type="entry name" value="Elp3/MiaA/NifB-like_rSAM"/>
</dbReference>
<reference evidence="18 19" key="1">
    <citation type="submission" date="2017-12" db="EMBL/GenBank/DDBJ databases">
        <authorList>
            <person name="Hurst M.R.H."/>
        </authorList>
    </citation>
    <scope>NUCLEOTIDE SEQUENCE [LARGE SCALE GENOMIC DNA]</scope>
    <source>
        <strain evidence="18 19">SY-3-19</strain>
    </source>
</reference>
<dbReference type="InterPro" id="IPR034505">
    <property type="entry name" value="Coproporphyrinogen-III_oxidase"/>
</dbReference>
<dbReference type="InterPro" id="IPR007197">
    <property type="entry name" value="rSAM"/>
</dbReference>
<evidence type="ECO:0000256" key="6">
    <source>
        <dbReference type="ARBA" id="ARBA00022490"/>
    </source>
</evidence>
<dbReference type="GO" id="GO:0051989">
    <property type="term" value="F:coproporphyrinogen dehydrogenase activity"/>
    <property type="evidence" value="ECO:0007669"/>
    <property type="project" value="UniProtKB-EC"/>
</dbReference>
<dbReference type="PIRSF" id="PIRSF000167">
    <property type="entry name" value="HemN"/>
    <property type="match status" value="1"/>
</dbReference>
<organism evidence="18 19">
    <name type="scientific">Hyphococcus luteus</name>
    <dbReference type="NCBI Taxonomy" id="2058213"/>
    <lineage>
        <taxon>Bacteria</taxon>
        <taxon>Pseudomonadati</taxon>
        <taxon>Pseudomonadota</taxon>
        <taxon>Alphaproteobacteria</taxon>
        <taxon>Parvularculales</taxon>
        <taxon>Parvularculaceae</taxon>
        <taxon>Hyphococcus</taxon>
    </lineage>
</organism>
<evidence type="ECO:0000256" key="7">
    <source>
        <dbReference type="ARBA" id="ARBA00022691"/>
    </source>
</evidence>
<dbReference type="RefSeq" id="WP_104828524.1">
    <property type="nucleotide sequence ID" value="NZ_PJCH01000003.1"/>
</dbReference>
<evidence type="ECO:0000256" key="12">
    <source>
        <dbReference type="ARBA" id="ARBA00023244"/>
    </source>
</evidence>
<feature type="binding site" evidence="15">
    <location>
        <position position="238"/>
    </location>
    <ligand>
        <name>S-adenosyl-L-methionine</name>
        <dbReference type="ChEBI" id="CHEBI:59789"/>
        <label>2</label>
    </ligand>
</feature>
<dbReference type="Pfam" id="PF04055">
    <property type="entry name" value="Radical_SAM"/>
    <property type="match status" value="1"/>
</dbReference>
<keyword evidence="9 14" id="KW-0560">Oxidoreductase</keyword>
<evidence type="ECO:0000256" key="10">
    <source>
        <dbReference type="ARBA" id="ARBA00023004"/>
    </source>
</evidence>
<dbReference type="SMART" id="SM00729">
    <property type="entry name" value="Elp3"/>
    <property type="match status" value="1"/>
</dbReference>
<comment type="subunit">
    <text evidence="4">Monomer.</text>
</comment>
<feature type="binding site" evidence="15">
    <location>
        <position position="179"/>
    </location>
    <ligand>
        <name>S-adenosyl-L-methionine</name>
        <dbReference type="ChEBI" id="CHEBI:59789"/>
        <label>2</label>
    </ligand>
</feature>
<gene>
    <name evidence="18" type="primary">hemN</name>
    <name evidence="18" type="ORF">CW354_02695</name>
</gene>
<accession>A0A2S7K8Q2</accession>
<evidence type="ECO:0000256" key="8">
    <source>
        <dbReference type="ARBA" id="ARBA00022723"/>
    </source>
</evidence>
<comment type="pathway">
    <text evidence="2 14">Porphyrin-containing compound metabolism; protoporphyrin-IX biosynthesis; protoporphyrinogen-IX from coproporphyrinogen-III (AdoMet route): step 1/1.</text>
</comment>
<name>A0A2S7K8Q2_9PROT</name>
<evidence type="ECO:0000256" key="9">
    <source>
        <dbReference type="ARBA" id="ARBA00023002"/>
    </source>
</evidence>
<dbReference type="UniPathway" id="UPA00251">
    <property type="reaction ID" value="UER00323"/>
</dbReference>
<sequence length="451" mass="49417">MKPEWRKYLAARAPRYTSYPSALHFDSSVSREDYADRLSAVELYEPLSLYVHVPFCKKLCWYCGCNMRVENDYSRALRYVSALAKEISLVGGRLAGAGRPRSVHFGGGTPNYLLVDEIADILQAIELEFGLTDDARLAIELDPRLIRDDDINRLADLGFERMSLGVQDFDHEVQLAINRVQSFDMIESAVGEMRRAGVNDISFDLLYGLPKQTLGAFKESLEKTLALAPDRVAVFGYAHLPSALPRQRLIDSESLPGADLRVDLAELADEMLIAAGYRRIGFDHYAKPDNPLAVADREGRLRRNFQGFTDDLAVTTLGFGASAISSVNGLHVQNEKSLTGYYDDIAAGRLPVARGIELTATEIAIAGVIQDLLCKGSANIAPVLAAVAPGEAVEICARLDMLEADGLISWGGNIVLIEAEARPLSRCVAMALDPYEFPHKSKPSVSLARAI</sequence>
<keyword evidence="5 14" id="KW-0004">4Fe-4S</keyword>
<evidence type="ECO:0000259" key="17">
    <source>
        <dbReference type="PROSITE" id="PS51918"/>
    </source>
</evidence>
<feature type="binding site" evidence="15">
    <location>
        <position position="167"/>
    </location>
    <ligand>
        <name>S-adenosyl-L-methionine</name>
        <dbReference type="ChEBI" id="CHEBI:59789"/>
        <label>2</label>
    </ligand>
</feature>
<evidence type="ECO:0000256" key="5">
    <source>
        <dbReference type="ARBA" id="ARBA00022485"/>
    </source>
</evidence>
<keyword evidence="7 14" id="KW-0949">S-adenosyl-L-methionine</keyword>
<dbReference type="GO" id="GO:0004109">
    <property type="term" value="F:coproporphyrinogen oxidase activity"/>
    <property type="evidence" value="ECO:0007669"/>
    <property type="project" value="InterPro"/>
</dbReference>
<evidence type="ECO:0000256" key="16">
    <source>
        <dbReference type="PIRSR" id="PIRSR000167-2"/>
    </source>
</evidence>
<dbReference type="GO" id="GO:0051539">
    <property type="term" value="F:4 iron, 4 sulfur cluster binding"/>
    <property type="evidence" value="ECO:0007669"/>
    <property type="project" value="UniProtKB-KW"/>
</dbReference>